<name>G7JYA7_MEDTR</name>
<proteinExistence type="inferred from homology"/>
<dbReference type="GO" id="GO:0043139">
    <property type="term" value="F:5'-3' DNA helicase activity"/>
    <property type="evidence" value="ECO:0007669"/>
    <property type="project" value="UniProtKB-EC"/>
</dbReference>
<sequence length="155" mass="17664">MPKQGDLAKLMRRATAIIWDEAPLLNKYCVEALDRTLQDVMGNNEPFGGKVVIMGGDFRQVLLVIAKGNQSQMMNACIVRSNLWAITKVLHLRQNMRSMHDHEFAEFLMRIGDGNEPTKSDDMVRVPNEIGIQWEGESSKHNLTQHFVPTQEFLL</sequence>
<dbReference type="Proteomes" id="UP000002051">
    <property type="component" value="Chromosome 5"/>
</dbReference>
<dbReference type="GO" id="GO:0005524">
    <property type="term" value="F:ATP binding"/>
    <property type="evidence" value="ECO:0007669"/>
    <property type="project" value="UniProtKB-KW"/>
</dbReference>
<dbReference type="InterPro" id="IPR010285">
    <property type="entry name" value="DNA_helicase_pif1-like_DEAD"/>
</dbReference>
<dbReference type="InterPro" id="IPR027417">
    <property type="entry name" value="P-loop_NTPase"/>
</dbReference>
<comment type="similarity">
    <text evidence="1">Belongs to the helicase family.</text>
</comment>
<dbReference type="PANTHER" id="PTHR10492:SF101">
    <property type="entry name" value="ATP-DEPENDENT DNA HELICASE"/>
    <property type="match status" value="1"/>
</dbReference>
<dbReference type="PaxDb" id="3880-AES97426"/>
<keyword evidence="1 3" id="KW-0347">Helicase</keyword>
<comment type="catalytic activity">
    <reaction evidence="1">
        <text>ATP + H2O = ADP + phosphate + H(+)</text>
        <dbReference type="Rhea" id="RHEA:13065"/>
        <dbReference type="ChEBI" id="CHEBI:15377"/>
        <dbReference type="ChEBI" id="CHEBI:15378"/>
        <dbReference type="ChEBI" id="CHEBI:30616"/>
        <dbReference type="ChEBI" id="CHEBI:43474"/>
        <dbReference type="ChEBI" id="CHEBI:456216"/>
        <dbReference type="EC" id="5.6.2.3"/>
    </reaction>
</comment>
<reference evidence="3 5" key="1">
    <citation type="journal article" date="2011" name="Nature">
        <title>The Medicago genome provides insight into the evolution of rhizobial symbioses.</title>
        <authorList>
            <person name="Young N.D."/>
            <person name="Debelle F."/>
            <person name="Oldroyd G.E."/>
            <person name="Geurts R."/>
            <person name="Cannon S.B."/>
            <person name="Udvardi M.K."/>
            <person name="Benedito V.A."/>
            <person name="Mayer K.F."/>
            <person name="Gouzy J."/>
            <person name="Schoof H."/>
            <person name="Van de Peer Y."/>
            <person name="Proost S."/>
            <person name="Cook D.R."/>
            <person name="Meyers B.C."/>
            <person name="Spannagl M."/>
            <person name="Cheung F."/>
            <person name="De Mita S."/>
            <person name="Krishnakumar V."/>
            <person name="Gundlach H."/>
            <person name="Zhou S."/>
            <person name="Mudge J."/>
            <person name="Bharti A.K."/>
            <person name="Murray J.D."/>
            <person name="Naoumkina M.A."/>
            <person name="Rosen B."/>
            <person name="Silverstein K.A."/>
            <person name="Tang H."/>
            <person name="Rombauts S."/>
            <person name="Zhao P.X."/>
            <person name="Zhou P."/>
            <person name="Barbe V."/>
            <person name="Bardou P."/>
            <person name="Bechner M."/>
            <person name="Bellec A."/>
            <person name="Berger A."/>
            <person name="Berges H."/>
            <person name="Bidwell S."/>
            <person name="Bisseling T."/>
            <person name="Choisne N."/>
            <person name="Couloux A."/>
            <person name="Denny R."/>
            <person name="Deshpande S."/>
            <person name="Dai X."/>
            <person name="Doyle J.J."/>
            <person name="Dudez A.M."/>
            <person name="Farmer A.D."/>
            <person name="Fouteau S."/>
            <person name="Franken C."/>
            <person name="Gibelin C."/>
            <person name="Gish J."/>
            <person name="Goldstein S."/>
            <person name="Gonzalez A.J."/>
            <person name="Green P.J."/>
            <person name="Hallab A."/>
            <person name="Hartog M."/>
            <person name="Hua A."/>
            <person name="Humphray S.J."/>
            <person name="Jeong D.H."/>
            <person name="Jing Y."/>
            <person name="Jocker A."/>
            <person name="Kenton S.M."/>
            <person name="Kim D.J."/>
            <person name="Klee K."/>
            <person name="Lai H."/>
            <person name="Lang C."/>
            <person name="Lin S."/>
            <person name="Macmil S.L."/>
            <person name="Magdelenat G."/>
            <person name="Matthews L."/>
            <person name="McCorrison J."/>
            <person name="Monaghan E.L."/>
            <person name="Mun J.H."/>
            <person name="Najar F.Z."/>
            <person name="Nicholson C."/>
            <person name="Noirot C."/>
            <person name="O'Bleness M."/>
            <person name="Paule C.R."/>
            <person name="Poulain J."/>
            <person name="Prion F."/>
            <person name="Qin B."/>
            <person name="Qu C."/>
            <person name="Retzel E.F."/>
            <person name="Riddle C."/>
            <person name="Sallet E."/>
            <person name="Samain S."/>
            <person name="Samson N."/>
            <person name="Sanders I."/>
            <person name="Saurat O."/>
            <person name="Scarpelli C."/>
            <person name="Schiex T."/>
            <person name="Segurens B."/>
            <person name="Severin A.J."/>
            <person name="Sherrier D.J."/>
            <person name="Shi R."/>
            <person name="Sims S."/>
            <person name="Singer S.R."/>
            <person name="Sinharoy S."/>
            <person name="Sterck L."/>
            <person name="Viollet A."/>
            <person name="Wang B.B."/>
            <person name="Wang K."/>
            <person name="Wang M."/>
            <person name="Wang X."/>
            <person name="Warfsmann J."/>
            <person name="Weissenbach J."/>
            <person name="White D.D."/>
            <person name="White J.D."/>
            <person name="Wiley G.B."/>
            <person name="Wincker P."/>
            <person name="Xing Y."/>
            <person name="Yang L."/>
            <person name="Yao Z."/>
            <person name="Ying F."/>
            <person name="Zhai J."/>
            <person name="Zhou L."/>
            <person name="Zuber A."/>
            <person name="Denarie J."/>
            <person name="Dixon R.A."/>
            <person name="May G.D."/>
            <person name="Schwartz D.C."/>
            <person name="Rogers J."/>
            <person name="Quetier F."/>
            <person name="Town C.D."/>
            <person name="Roe B.A."/>
        </authorList>
    </citation>
    <scope>NUCLEOTIDE SEQUENCE [LARGE SCALE GENOMIC DNA]</scope>
    <source>
        <strain evidence="3">A17</strain>
        <strain evidence="4 5">cv. Jemalong A17</strain>
    </source>
</reference>
<keyword evidence="1" id="KW-0067">ATP-binding</keyword>
<dbReference type="SUPFAM" id="SSF52540">
    <property type="entry name" value="P-loop containing nucleoside triphosphate hydrolases"/>
    <property type="match status" value="1"/>
</dbReference>
<keyword evidence="1" id="KW-0233">DNA recombination</keyword>
<dbReference type="AlphaFoldDB" id="G7JYA7"/>
<dbReference type="EC" id="5.6.2.3" evidence="1"/>
<keyword evidence="1" id="KW-0547">Nucleotide-binding</keyword>
<dbReference type="PANTHER" id="PTHR10492">
    <property type="match status" value="1"/>
</dbReference>
<accession>G7JYA7</accession>
<dbReference type="STRING" id="3880.G7JYA7"/>
<dbReference type="Gene3D" id="3.40.50.300">
    <property type="entry name" value="P-loop containing nucleotide triphosphate hydrolases"/>
    <property type="match status" value="1"/>
</dbReference>
<keyword evidence="1" id="KW-0234">DNA repair</keyword>
<evidence type="ECO:0000259" key="2">
    <source>
        <dbReference type="Pfam" id="PF05970"/>
    </source>
</evidence>
<dbReference type="GO" id="GO:0006281">
    <property type="term" value="P:DNA repair"/>
    <property type="evidence" value="ECO:0007669"/>
    <property type="project" value="UniProtKB-KW"/>
</dbReference>
<dbReference type="GO" id="GO:0016787">
    <property type="term" value="F:hydrolase activity"/>
    <property type="evidence" value="ECO:0007669"/>
    <property type="project" value="UniProtKB-KW"/>
</dbReference>
<evidence type="ECO:0000256" key="1">
    <source>
        <dbReference type="RuleBase" id="RU363044"/>
    </source>
</evidence>
<dbReference type="eggNOG" id="KOG0987">
    <property type="taxonomic scope" value="Eukaryota"/>
</dbReference>
<comment type="cofactor">
    <cofactor evidence="1">
        <name>Mg(2+)</name>
        <dbReference type="ChEBI" id="CHEBI:18420"/>
    </cofactor>
</comment>
<dbReference type="EnsemblPlants" id="AES97426">
    <property type="protein sequence ID" value="AES97426"/>
    <property type="gene ID" value="MTR_5g054110"/>
</dbReference>
<dbReference type="Pfam" id="PF05970">
    <property type="entry name" value="PIF1"/>
    <property type="match status" value="1"/>
</dbReference>
<evidence type="ECO:0000313" key="4">
    <source>
        <dbReference type="EnsemblPlants" id="AES97426"/>
    </source>
</evidence>
<keyword evidence="1" id="KW-0227">DNA damage</keyword>
<reference evidence="3 5" key="2">
    <citation type="journal article" date="2014" name="BMC Genomics">
        <title>An improved genome release (version Mt4.0) for the model legume Medicago truncatula.</title>
        <authorList>
            <person name="Tang H."/>
            <person name="Krishnakumar V."/>
            <person name="Bidwell S."/>
            <person name="Rosen B."/>
            <person name="Chan A."/>
            <person name="Zhou S."/>
            <person name="Gentzbittel L."/>
            <person name="Childs K.L."/>
            <person name="Yandell M."/>
            <person name="Gundlach H."/>
            <person name="Mayer K.F."/>
            <person name="Schwartz D.C."/>
            <person name="Town C.D."/>
        </authorList>
    </citation>
    <scope>GENOME REANNOTATION</scope>
    <source>
        <strain evidence="4 5">cv. Jemalong A17</strain>
    </source>
</reference>
<keyword evidence="1" id="KW-0378">Hydrolase</keyword>
<keyword evidence="5" id="KW-1185">Reference proteome</keyword>
<dbReference type="GO" id="GO:0000723">
    <property type="term" value="P:telomere maintenance"/>
    <property type="evidence" value="ECO:0007669"/>
    <property type="project" value="InterPro"/>
</dbReference>
<protein>
    <recommendedName>
        <fullName evidence="1">ATP-dependent DNA helicase</fullName>
        <ecNumber evidence="1">5.6.2.3</ecNumber>
    </recommendedName>
</protein>
<dbReference type="GO" id="GO:0006310">
    <property type="term" value="P:DNA recombination"/>
    <property type="evidence" value="ECO:0007669"/>
    <property type="project" value="UniProtKB-KW"/>
</dbReference>
<feature type="domain" description="DNA helicase Pif1-like DEAD-box helicase" evidence="2">
    <location>
        <begin position="3"/>
        <end position="120"/>
    </location>
</feature>
<gene>
    <name evidence="3" type="ordered locus">MTR_5g054110</name>
</gene>
<dbReference type="EMBL" id="CM001221">
    <property type="protein sequence ID" value="AES97426.1"/>
    <property type="molecule type" value="Genomic_DNA"/>
</dbReference>
<evidence type="ECO:0000313" key="5">
    <source>
        <dbReference type="Proteomes" id="UP000002051"/>
    </source>
</evidence>
<reference evidence="4" key="3">
    <citation type="submission" date="2015-04" db="UniProtKB">
        <authorList>
            <consortium name="EnsemblPlants"/>
        </authorList>
    </citation>
    <scope>IDENTIFICATION</scope>
    <source>
        <strain evidence="4">cv. Jemalong A17</strain>
    </source>
</reference>
<dbReference type="HOGENOM" id="CLU_001324_8_1_1"/>
<organism evidence="3 5">
    <name type="scientific">Medicago truncatula</name>
    <name type="common">Barrel medic</name>
    <name type="synonym">Medicago tribuloides</name>
    <dbReference type="NCBI Taxonomy" id="3880"/>
    <lineage>
        <taxon>Eukaryota</taxon>
        <taxon>Viridiplantae</taxon>
        <taxon>Streptophyta</taxon>
        <taxon>Embryophyta</taxon>
        <taxon>Tracheophyta</taxon>
        <taxon>Spermatophyta</taxon>
        <taxon>Magnoliopsida</taxon>
        <taxon>eudicotyledons</taxon>
        <taxon>Gunneridae</taxon>
        <taxon>Pentapetalae</taxon>
        <taxon>rosids</taxon>
        <taxon>fabids</taxon>
        <taxon>Fabales</taxon>
        <taxon>Fabaceae</taxon>
        <taxon>Papilionoideae</taxon>
        <taxon>50 kb inversion clade</taxon>
        <taxon>NPAAA clade</taxon>
        <taxon>Hologalegina</taxon>
        <taxon>IRL clade</taxon>
        <taxon>Trifolieae</taxon>
        <taxon>Medicago</taxon>
    </lineage>
</organism>
<dbReference type="OMA" id="WEGESSK"/>
<evidence type="ECO:0000313" key="3">
    <source>
        <dbReference type="EMBL" id="AES97426.1"/>
    </source>
</evidence>